<evidence type="ECO:0000313" key="12">
    <source>
        <dbReference type="Proteomes" id="UP001374803"/>
    </source>
</evidence>
<keyword evidence="6 7" id="KW-0961">Cell wall biogenesis/degradation</keyword>
<evidence type="ECO:0000256" key="3">
    <source>
        <dbReference type="ARBA" id="ARBA00022679"/>
    </source>
</evidence>
<organism evidence="11 12">
    <name type="scientific">Pendulispora rubella</name>
    <dbReference type="NCBI Taxonomy" id="2741070"/>
    <lineage>
        <taxon>Bacteria</taxon>
        <taxon>Pseudomonadati</taxon>
        <taxon>Myxococcota</taxon>
        <taxon>Myxococcia</taxon>
        <taxon>Myxococcales</taxon>
        <taxon>Sorangiineae</taxon>
        <taxon>Pendulisporaceae</taxon>
        <taxon>Pendulispora</taxon>
    </lineage>
</organism>
<evidence type="ECO:0000256" key="6">
    <source>
        <dbReference type="ARBA" id="ARBA00023316"/>
    </source>
</evidence>
<evidence type="ECO:0000259" key="10">
    <source>
        <dbReference type="PROSITE" id="PS52029"/>
    </source>
</evidence>
<dbReference type="RefSeq" id="WP_394836698.1">
    <property type="nucleotide sequence ID" value="NZ_CP089929.1"/>
</dbReference>
<feature type="chain" id="PRO_5047314657" evidence="9">
    <location>
        <begin position="22"/>
        <end position="502"/>
    </location>
</feature>
<evidence type="ECO:0000256" key="2">
    <source>
        <dbReference type="ARBA" id="ARBA00005992"/>
    </source>
</evidence>
<evidence type="ECO:0000313" key="11">
    <source>
        <dbReference type="EMBL" id="WXB07038.1"/>
    </source>
</evidence>
<protein>
    <submittedName>
        <fullName evidence="11">L,D-transpeptidase</fullName>
    </submittedName>
</protein>
<proteinExistence type="inferred from homology"/>
<feature type="active site" description="Proton donor/acceptor" evidence="7">
    <location>
        <position position="445"/>
    </location>
</feature>
<feature type="domain" description="L,D-TPase catalytic" evidence="10">
    <location>
        <begin position="360"/>
        <end position="501"/>
    </location>
</feature>
<dbReference type="PROSITE" id="PS51257">
    <property type="entry name" value="PROKAR_LIPOPROTEIN"/>
    <property type="match status" value="1"/>
</dbReference>
<evidence type="ECO:0000256" key="7">
    <source>
        <dbReference type="PROSITE-ProRule" id="PRU01373"/>
    </source>
</evidence>
<dbReference type="PANTHER" id="PTHR30582:SF2">
    <property type="entry name" value="L,D-TRANSPEPTIDASE YCIB-RELATED"/>
    <property type="match status" value="1"/>
</dbReference>
<reference evidence="11" key="1">
    <citation type="submission" date="2021-12" db="EMBL/GenBank/DDBJ databases">
        <title>Discovery of the Pendulisporaceae a myxobacterial family with distinct sporulation behavior and unique specialized metabolism.</title>
        <authorList>
            <person name="Garcia R."/>
            <person name="Popoff A."/>
            <person name="Bader C.D."/>
            <person name="Loehr J."/>
            <person name="Walesch S."/>
            <person name="Walt C."/>
            <person name="Boldt J."/>
            <person name="Bunk B."/>
            <person name="Haeckl F.J.F.P.J."/>
            <person name="Gunesch A.P."/>
            <person name="Birkelbach J."/>
            <person name="Nuebel U."/>
            <person name="Pietschmann T."/>
            <person name="Bach T."/>
            <person name="Mueller R."/>
        </authorList>
    </citation>
    <scope>NUCLEOTIDE SEQUENCE</scope>
    <source>
        <strain evidence="11">MSr11367</strain>
    </source>
</reference>
<dbReference type="Pfam" id="PF03734">
    <property type="entry name" value="YkuD"/>
    <property type="match status" value="1"/>
</dbReference>
<gene>
    <name evidence="11" type="ORF">LVJ94_07300</name>
</gene>
<accession>A0ABZ2L824</accession>
<dbReference type="PANTHER" id="PTHR30582">
    <property type="entry name" value="L,D-TRANSPEPTIDASE"/>
    <property type="match status" value="1"/>
</dbReference>
<dbReference type="SUPFAM" id="SSF141523">
    <property type="entry name" value="L,D-transpeptidase catalytic domain-like"/>
    <property type="match status" value="1"/>
</dbReference>
<evidence type="ECO:0000256" key="8">
    <source>
        <dbReference type="SAM" id="MobiDB-lite"/>
    </source>
</evidence>
<dbReference type="InterPro" id="IPR050979">
    <property type="entry name" value="LD-transpeptidase"/>
</dbReference>
<dbReference type="InterPro" id="IPR005490">
    <property type="entry name" value="LD_TPept_cat_dom"/>
</dbReference>
<keyword evidence="9" id="KW-0732">Signal</keyword>
<dbReference type="PROSITE" id="PS52029">
    <property type="entry name" value="LD_TPASE"/>
    <property type="match status" value="1"/>
</dbReference>
<dbReference type="CDD" id="cd16913">
    <property type="entry name" value="YkuD_like"/>
    <property type="match status" value="1"/>
</dbReference>
<dbReference type="EMBL" id="CP089983">
    <property type="protein sequence ID" value="WXB07038.1"/>
    <property type="molecule type" value="Genomic_DNA"/>
</dbReference>
<comment type="similarity">
    <text evidence="2">Belongs to the YkuD family.</text>
</comment>
<evidence type="ECO:0000256" key="1">
    <source>
        <dbReference type="ARBA" id="ARBA00004752"/>
    </source>
</evidence>
<keyword evidence="4 7" id="KW-0133">Cell shape</keyword>
<keyword evidence="3" id="KW-0808">Transferase</keyword>
<name>A0ABZ2L824_9BACT</name>
<feature type="active site" description="Nucleophile" evidence="7">
    <location>
        <position position="461"/>
    </location>
</feature>
<dbReference type="Gene3D" id="2.40.440.10">
    <property type="entry name" value="L,D-transpeptidase catalytic domain-like"/>
    <property type="match status" value="1"/>
</dbReference>
<keyword evidence="12" id="KW-1185">Reference proteome</keyword>
<comment type="pathway">
    <text evidence="1 7">Cell wall biogenesis; peptidoglycan biosynthesis.</text>
</comment>
<evidence type="ECO:0000256" key="9">
    <source>
        <dbReference type="SAM" id="SignalP"/>
    </source>
</evidence>
<feature type="signal peptide" evidence="9">
    <location>
        <begin position="1"/>
        <end position="21"/>
    </location>
</feature>
<evidence type="ECO:0000256" key="4">
    <source>
        <dbReference type="ARBA" id="ARBA00022960"/>
    </source>
</evidence>
<dbReference type="Proteomes" id="UP001374803">
    <property type="component" value="Chromosome"/>
</dbReference>
<dbReference type="InterPro" id="IPR038063">
    <property type="entry name" value="Transpep_catalytic_dom"/>
</dbReference>
<feature type="region of interest" description="Disordered" evidence="8">
    <location>
        <begin position="152"/>
        <end position="203"/>
    </location>
</feature>
<keyword evidence="5 7" id="KW-0573">Peptidoglycan synthesis</keyword>
<sequence>MSRQACFVLVLVASASFVACAGTKDDAAPAPSSEEPDAAPPPPVAEVADAGTALIGALYMQTPIMSEMAWQKEGGVRIGYIRQGQKVPVIAAAHPQENCKAGWYELVQGGFVCGKYASLDLNQPSFQKAGHPPDMQASLPYDYAYNLTNGTPLYRRPPSRETRLESEPWLQPKPEVAEEEAQAETPDAGAPSNGGDGGTPWYLRDYGGAKPQVTLDELRGGKGPIASRMVKGFFVSLDKDVTTDGGHWWQTQDGLYAPFERLIAYKPATDFHGTWLEEGPATVGVILSHKAKKYTVSANKKSVAAGSALGYHTVLRLTGASVTLDGVRYDETSEGFWTKASEGTKTRAAEPPKDLGPGEKWIDIDVTTQMLVAYEGDKPVFATAVSSGVIDKKDKTRDHHTVLGSFRVREKHISATMDADVAGVGPYSLQDVPWIMYFQGSYATHTAFWHNAFGRMRSHGCVNMAPQDAKALFMWSEPQLPEGWHGVMATAERPGTRVVVRE</sequence>
<evidence type="ECO:0000256" key="5">
    <source>
        <dbReference type="ARBA" id="ARBA00022984"/>
    </source>
</evidence>